<dbReference type="EMBL" id="MU273465">
    <property type="protein sequence ID" value="KAI0037202.1"/>
    <property type="molecule type" value="Genomic_DNA"/>
</dbReference>
<keyword evidence="2" id="KW-1185">Reference proteome</keyword>
<reference evidence="1" key="2">
    <citation type="journal article" date="2022" name="New Phytol.">
        <title>Evolutionary transition to the ectomycorrhizal habit in the genomes of a hyperdiverse lineage of mushroom-forming fungi.</title>
        <authorList>
            <person name="Looney B."/>
            <person name="Miyauchi S."/>
            <person name="Morin E."/>
            <person name="Drula E."/>
            <person name="Courty P.E."/>
            <person name="Kohler A."/>
            <person name="Kuo A."/>
            <person name="LaButti K."/>
            <person name="Pangilinan J."/>
            <person name="Lipzen A."/>
            <person name="Riley R."/>
            <person name="Andreopoulos W."/>
            <person name="He G."/>
            <person name="Johnson J."/>
            <person name="Nolan M."/>
            <person name="Tritt A."/>
            <person name="Barry K.W."/>
            <person name="Grigoriev I.V."/>
            <person name="Nagy L.G."/>
            <person name="Hibbett D."/>
            <person name="Henrissat B."/>
            <person name="Matheny P.B."/>
            <person name="Labbe J."/>
            <person name="Martin F.M."/>
        </authorList>
    </citation>
    <scope>NUCLEOTIDE SEQUENCE</scope>
    <source>
        <strain evidence="1">EC-137</strain>
    </source>
</reference>
<dbReference type="Proteomes" id="UP000814128">
    <property type="component" value="Unassembled WGS sequence"/>
</dbReference>
<protein>
    <submittedName>
        <fullName evidence="1">Uncharacterized protein</fullName>
    </submittedName>
</protein>
<reference evidence="1" key="1">
    <citation type="submission" date="2021-02" db="EMBL/GenBank/DDBJ databases">
        <authorList>
            <consortium name="DOE Joint Genome Institute"/>
            <person name="Ahrendt S."/>
            <person name="Looney B.P."/>
            <person name="Miyauchi S."/>
            <person name="Morin E."/>
            <person name="Drula E."/>
            <person name="Courty P.E."/>
            <person name="Chicoki N."/>
            <person name="Fauchery L."/>
            <person name="Kohler A."/>
            <person name="Kuo A."/>
            <person name="Labutti K."/>
            <person name="Pangilinan J."/>
            <person name="Lipzen A."/>
            <person name="Riley R."/>
            <person name="Andreopoulos W."/>
            <person name="He G."/>
            <person name="Johnson J."/>
            <person name="Barry K.W."/>
            <person name="Grigoriev I.V."/>
            <person name="Nagy L."/>
            <person name="Hibbett D."/>
            <person name="Henrissat B."/>
            <person name="Matheny P.B."/>
            <person name="Labbe J."/>
            <person name="Martin F."/>
        </authorList>
    </citation>
    <scope>NUCLEOTIDE SEQUENCE</scope>
    <source>
        <strain evidence="1">EC-137</strain>
    </source>
</reference>
<evidence type="ECO:0000313" key="1">
    <source>
        <dbReference type="EMBL" id="KAI0037202.1"/>
    </source>
</evidence>
<name>A0ACB8QZX4_9AGAM</name>
<gene>
    <name evidence="1" type="ORF">K488DRAFT_81424</name>
</gene>
<accession>A0ACB8QZX4</accession>
<sequence length="612" mass="69132">MLTALPPLPLRNFKTPGIHMSYPHYRSQSVPAIDIDENFKRSLRKRVEYKLTHRFYDAQEKRDAALNATQDDEERARATRQFEETINHLKIVAEEEYQSLLRFEIANRRGVERREEPVESRILDSIQRGDGDHITYPMRAPSAQGAREHGVRRPSFTTTPHPEIWRPPTTNPEPSGIARSFAHAHATARPPTAPPQMRRGSTSGGLSGQGISTASEQARAGRYTPNPAQQTDHWNRINRPRAPSDALGRQSPAIATAGRTPGSSASAQRWEYPRASRPIATAGRAAAHDTVAFPSGSPSGSRQYGSPSSPSDARQGIAIPRSRFGSEDTGRSASYGGRWGSFRQDIVRESPESDEEEGDEDEEVDEQSNGEFAHSLDLEHEHSPEDRRRLEEKDRLLAVRLQKEEVRVAKEQEKRRKDNEDMQEEFRRREGQYYRRAVERERQTSVDMGRNGVPSPASWTSNHRASPGPSSGKDERRKALLEQEMLPTSSSSRSRQQGNAVAGPSGSRSSRSSSKADLEAMDRKISSMRTKVEECLEEMVVEMMDLRNRQLEDAGEDDDGRTKVMTAYTASMENLYRILEEFNSRLQCELRDKKREIAFVMGRVHHNGIRIQ</sequence>
<evidence type="ECO:0000313" key="2">
    <source>
        <dbReference type="Proteomes" id="UP000814128"/>
    </source>
</evidence>
<proteinExistence type="predicted"/>
<comment type="caution">
    <text evidence="1">The sequence shown here is derived from an EMBL/GenBank/DDBJ whole genome shotgun (WGS) entry which is preliminary data.</text>
</comment>
<organism evidence="1 2">
    <name type="scientific">Vararia minispora EC-137</name>
    <dbReference type="NCBI Taxonomy" id="1314806"/>
    <lineage>
        <taxon>Eukaryota</taxon>
        <taxon>Fungi</taxon>
        <taxon>Dikarya</taxon>
        <taxon>Basidiomycota</taxon>
        <taxon>Agaricomycotina</taxon>
        <taxon>Agaricomycetes</taxon>
        <taxon>Russulales</taxon>
        <taxon>Lachnocladiaceae</taxon>
        <taxon>Vararia</taxon>
    </lineage>
</organism>